<name>A0AAI8TSH2_MYCME</name>
<dbReference type="EC" id="1.1.1.392" evidence="3"/>
<dbReference type="Pfam" id="PF13561">
    <property type="entry name" value="adh_short_C2"/>
    <property type="match status" value="1"/>
</dbReference>
<dbReference type="GO" id="GO:0030497">
    <property type="term" value="P:fatty acid elongation"/>
    <property type="evidence" value="ECO:0007669"/>
    <property type="project" value="TreeGrafter"/>
</dbReference>
<accession>A0AAI8TSH2</accession>
<dbReference type="GO" id="GO:0016616">
    <property type="term" value="F:oxidoreductase activity, acting on the CH-OH group of donors, NAD or NADP as acceptor"/>
    <property type="evidence" value="ECO:0007669"/>
    <property type="project" value="TreeGrafter"/>
</dbReference>
<dbReference type="SUPFAM" id="SSF51735">
    <property type="entry name" value="NAD(P)-binding Rossmann-fold domains"/>
    <property type="match status" value="1"/>
</dbReference>
<dbReference type="Proteomes" id="UP001241092">
    <property type="component" value="Chromosome"/>
</dbReference>
<dbReference type="PRINTS" id="PR00081">
    <property type="entry name" value="GDHRDH"/>
</dbReference>
<proteinExistence type="inferred from homology"/>
<dbReference type="CDD" id="cd05233">
    <property type="entry name" value="SDR_c"/>
    <property type="match status" value="1"/>
</dbReference>
<reference evidence="3" key="1">
    <citation type="submission" date="2023-03" db="EMBL/GenBank/DDBJ databases">
        <title>Draft genome sequence of a Mycolicibacterium mageritense strain H4_3_1 isolated from a hybrid biological-inorganic system reactor.</title>
        <authorList>
            <person name="Feng X."/>
            <person name="Kazama D."/>
            <person name="Sato K."/>
            <person name="Kobayashi H."/>
        </authorList>
    </citation>
    <scope>NUCLEOTIDE SEQUENCE</scope>
    <source>
        <strain evidence="3">H4_3_1</strain>
    </source>
</reference>
<dbReference type="AlphaFoldDB" id="A0AAI8TSH2"/>
<evidence type="ECO:0000256" key="2">
    <source>
        <dbReference type="ARBA" id="ARBA00023002"/>
    </source>
</evidence>
<protein>
    <submittedName>
        <fullName evidence="3">3-alpha-hydroxycholanate dehydrogenase (NADP(+))</fullName>
        <ecNumber evidence="3">1.1.1.392</ecNumber>
    </submittedName>
</protein>
<gene>
    <name evidence="3" type="primary">baiA_2</name>
    <name evidence="3" type="ORF">hbim_02069</name>
</gene>
<dbReference type="PANTHER" id="PTHR42760:SF135">
    <property type="entry name" value="BLL7886 PROTEIN"/>
    <property type="match status" value="1"/>
</dbReference>
<dbReference type="InterPro" id="IPR036291">
    <property type="entry name" value="NAD(P)-bd_dom_sf"/>
</dbReference>
<sequence length="268" mass="27998">MKKLGKGEQAVGTEFDGKKIIVVGGSAGMGRQVALDVIDGGGSAVIIGRSEQRVDDTVAELTARSGRAWGIVAELTDRSAVTDVQGALSEYHADATLMVNAAGFFIPKPFLHYDTQSYDSYLDLNYALFFLTQTVVAGIASGGTGGSIVNIGSMWAHQAIGATPSSAYSMQKAGLHALTHNLAIELAGHQIRVNAVAPAVVKTPLYEGFIPKDEIDATLSTFAPLHPLGRVGTPVDIADAVTFLLSERASWITGAILNVDGGIMAGRN</sequence>
<dbReference type="FunFam" id="3.40.50.720:FF:000084">
    <property type="entry name" value="Short-chain dehydrogenase reductase"/>
    <property type="match status" value="1"/>
</dbReference>
<dbReference type="EMBL" id="AP027452">
    <property type="protein sequence ID" value="BDY28139.1"/>
    <property type="molecule type" value="Genomic_DNA"/>
</dbReference>
<keyword evidence="2 3" id="KW-0560">Oxidoreductase</keyword>
<evidence type="ECO:0000313" key="3">
    <source>
        <dbReference type="EMBL" id="BDY28139.1"/>
    </source>
</evidence>
<dbReference type="RefSeq" id="WP_286214704.1">
    <property type="nucleotide sequence ID" value="NZ_AP027452.1"/>
</dbReference>
<comment type="similarity">
    <text evidence="1">Belongs to the short-chain dehydrogenases/reductases (SDR) family.</text>
</comment>
<organism evidence="3 4">
    <name type="scientific">Mycolicibacterium mageritense</name>
    <name type="common">Mycobacterium mageritense</name>
    <dbReference type="NCBI Taxonomy" id="53462"/>
    <lineage>
        <taxon>Bacteria</taxon>
        <taxon>Bacillati</taxon>
        <taxon>Actinomycetota</taxon>
        <taxon>Actinomycetes</taxon>
        <taxon>Mycobacteriales</taxon>
        <taxon>Mycobacteriaceae</taxon>
        <taxon>Mycolicibacterium</taxon>
    </lineage>
</organism>
<dbReference type="Gene3D" id="3.40.50.720">
    <property type="entry name" value="NAD(P)-binding Rossmann-like Domain"/>
    <property type="match status" value="1"/>
</dbReference>
<evidence type="ECO:0000256" key="1">
    <source>
        <dbReference type="ARBA" id="ARBA00006484"/>
    </source>
</evidence>
<dbReference type="PANTHER" id="PTHR42760">
    <property type="entry name" value="SHORT-CHAIN DEHYDROGENASES/REDUCTASES FAMILY MEMBER"/>
    <property type="match status" value="1"/>
</dbReference>
<dbReference type="PRINTS" id="PR00080">
    <property type="entry name" value="SDRFAMILY"/>
</dbReference>
<evidence type="ECO:0000313" key="4">
    <source>
        <dbReference type="Proteomes" id="UP001241092"/>
    </source>
</evidence>
<dbReference type="InterPro" id="IPR002347">
    <property type="entry name" value="SDR_fam"/>
</dbReference>